<dbReference type="InterPro" id="IPR006597">
    <property type="entry name" value="Sel1-like"/>
</dbReference>
<accession>A0ABT4LLK7</accession>
<dbReference type="Proteomes" id="UP001069802">
    <property type="component" value="Unassembled WGS sequence"/>
</dbReference>
<comment type="caution">
    <text evidence="2">The sequence shown here is derived from an EMBL/GenBank/DDBJ whole genome shotgun (WGS) entry which is preliminary data.</text>
</comment>
<dbReference type="RefSeq" id="WP_269424148.1">
    <property type="nucleotide sequence ID" value="NZ_JAPWGY010000005.1"/>
</dbReference>
<name>A0ABT4LLK7_9PROT</name>
<dbReference type="SUPFAM" id="SSF81901">
    <property type="entry name" value="HCP-like"/>
    <property type="match status" value="1"/>
</dbReference>
<keyword evidence="3" id="KW-1185">Reference proteome</keyword>
<gene>
    <name evidence="2" type="ORF">O4H49_14455</name>
</gene>
<dbReference type="EMBL" id="JAPWGY010000005">
    <property type="protein sequence ID" value="MCZ4281989.1"/>
    <property type="molecule type" value="Genomic_DNA"/>
</dbReference>
<sequence>MKQALLGIASACGIILFTFSSAMSDEYLKGVGAYESGDLSAATAYWLPLAEAGDARAQYSLGKLFETEGADVTPHYQEAIHWYQKAADQNVVAALNNLGRLYAQGKGLAPSQEKAVEYWQKAAQADHAMAQYNLGLAYLRGEGVPRNLTQAVFWFHQSANGNESGAQFALGEVYRLGITVPPDQKQAEKWYQLALESGDSRAKQMLDRLALVDKIKPKEKNLPALQDGGEKLTVLQRESETTVSVAGADTALDDAAAKVLSGSPAVSPGHSTASDQPAMTITEKMAGEQEIASLDEMAPIPLRNPRRYGGNDRDVAAKPKPNPRR</sequence>
<dbReference type="PANTHER" id="PTHR11102:SF160">
    <property type="entry name" value="ERAD-ASSOCIATED E3 UBIQUITIN-PROTEIN LIGASE COMPONENT HRD3"/>
    <property type="match status" value="1"/>
</dbReference>
<dbReference type="InterPro" id="IPR011990">
    <property type="entry name" value="TPR-like_helical_dom_sf"/>
</dbReference>
<protein>
    <submittedName>
        <fullName evidence="2">Tetratricopeptide repeat protein</fullName>
    </submittedName>
</protein>
<reference evidence="2" key="1">
    <citation type="submission" date="2022-12" db="EMBL/GenBank/DDBJ databases">
        <title>Bacterial isolates from different developmental stages of Nematostella vectensis.</title>
        <authorList>
            <person name="Fraune S."/>
        </authorList>
    </citation>
    <scope>NUCLEOTIDE SEQUENCE</scope>
    <source>
        <strain evidence="2">G21630-S1</strain>
    </source>
</reference>
<dbReference type="PANTHER" id="PTHR11102">
    <property type="entry name" value="SEL-1-LIKE PROTEIN"/>
    <property type="match status" value="1"/>
</dbReference>
<organism evidence="2 3">
    <name type="scientific">Kiloniella laminariae</name>
    <dbReference type="NCBI Taxonomy" id="454162"/>
    <lineage>
        <taxon>Bacteria</taxon>
        <taxon>Pseudomonadati</taxon>
        <taxon>Pseudomonadota</taxon>
        <taxon>Alphaproteobacteria</taxon>
        <taxon>Rhodospirillales</taxon>
        <taxon>Kiloniellaceae</taxon>
        <taxon>Kiloniella</taxon>
    </lineage>
</organism>
<dbReference type="Pfam" id="PF08238">
    <property type="entry name" value="Sel1"/>
    <property type="match status" value="4"/>
</dbReference>
<dbReference type="InterPro" id="IPR050767">
    <property type="entry name" value="Sel1_AlgK"/>
</dbReference>
<evidence type="ECO:0000313" key="2">
    <source>
        <dbReference type="EMBL" id="MCZ4281989.1"/>
    </source>
</evidence>
<proteinExistence type="predicted"/>
<dbReference type="Gene3D" id="1.25.40.10">
    <property type="entry name" value="Tetratricopeptide repeat domain"/>
    <property type="match status" value="2"/>
</dbReference>
<dbReference type="SMART" id="SM00671">
    <property type="entry name" value="SEL1"/>
    <property type="match status" value="4"/>
</dbReference>
<evidence type="ECO:0000313" key="3">
    <source>
        <dbReference type="Proteomes" id="UP001069802"/>
    </source>
</evidence>
<feature type="region of interest" description="Disordered" evidence="1">
    <location>
        <begin position="287"/>
        <end position="325"/>
    </location>
</feature>
<evidence type="ECO:0000256" key="1">
    <source>
        <dbReference type="SAM" id="MobiDB-lite"/>
    </source>
</evidence>